<organism evidence="2 4">
    <name type="scientific">Chryseobacterium balustinum</name>
    <dbReference type="NCBI Taxonomy" id="246"/>
    <lineage>
        <taxon>Bacteria</taxon>
        <taxon>Pseudomonadati</taxon>
        <taxon>Bacteroidota</taxon>
        <taxon>Flavobacteriia</taxon>
        <taxon>Flavobacteriales</taxon>
        <taxon>Weeksellaceae</taxon>
        <taxon>Chryseobacterium group</taxon>
        <taxon>Chryseobacterium</taxon>
    </lineage>
</organism>
<evidence type="ECO:0000313" key="3">
    <source>
        <dbReference type="Proteomes" id="UP000190669"/>
    </source>
</evidence>
<dbReference type="RefSeq" id="WP_079465985.1">
    <property type="nucleotide sequence ID" value="NZ_CP033934.1"/>
</dbReference>
<protein>
    <submittedName>
        <fullName evidence="2">Uncharacterized protein</fullName>
    </submittedName>
</protein>
<reference evidence="2 4" key="2">
    <citation type="submission" date="2018-06" db="EMBL/GenBank/DDBJ databases">
        <authorList>
            <consortium name="Pathogen Informatics"/>
            <person name="Doyle S."/>
        </authorList>
    </citation>
    <scope>NUCLEOTIDE SEQUENCE [LARGE SCALE GENOMIC DNA]</scope>
    <source>
        <strain evidence="2 4">NCTC11212</strain>
    </source>
</reference>
<dbReference type="Proteomes" id="UP000251937">
    <property type="component" value="Unassembled WGS sequence"/>
</dbReference>
<dbReference type="AlphaFoldDB" id="A0AAX2IKV7"/>
<accession>A0AAX2IKV7</accession>
<evidence type="ECO:0000313" key="1">
    <source>
        <dbReference type="EMBL" id="SKB91598.1"/>
    </source>
</evidence>
<dbReference type="Proteomes" id="UP000190669">
    <property type="component" value="Unassembled WGS sequence"/>
</dbReference>
<proteinExistence type="predicted"/>
<reference evidence="1 3" key="1">
    <citation type="submission" date="2017-02" db="EMBL/GenBank/DDBJ databases">
        <authorList>
            <person name="Varghese N."/>
            <person name="Submissions S."/>
        </authorList>
    </citation>
    <scope>NUCLEOTIDE SEQUENCE [LARGE SCALE GENOMIC DNA]</scope>
    <source>
        <strain evidence="1 3">DSM 16775</strain>
    </source>
</reference>
<evidence type="ECO:0000313" key="4">
    <source>
        <dbReference type="Proteomes" id="UP000251937"/>
    </source>
</evidence>
<comment type="caution">
    <text evidence="2">The sequence shown here is derived from an EMBL/GenBank/DDBJ whole genome shotgun (WGS) entry which is preliminary data.</text>
</comment>
<dbReference type="KEGG" id="cbp:EB354_10900"/>
<dbReference type="EMBL" id="FUZE01000014">
    <property type="protein sequence ID" value="SKB91598.1"/>
    <property type="molecule type" value="Genomic_DNA"/>
</dbReference>
<dbReference type="EMBL" id="UAVR01000011">
    <property type="protein sequence ID" value="SQA90081.1"/>
    <property type="molecule type" value="Genomic_DNA"/>
</dbReference>
<gene>
    <name evidence="2" type="ORF">NCTC11212_02293</name>
    <name evidence="1" type="ORF">SAMN05421800_11425</name>
</gene>
<keyword evidence="3" id="KW-1185">Reference proteome</keyword>
<evidence type="ECO:0000313" key="2">
    <source>
        <dbReference type="EMBL" id="SQA90081.1"/>
    </source>
</evidence>
<sequence length="187" mass="21358">MNPKTFSLEVYSEIPITEIKGAQLSKEELKEKAPIYPVFDNSDALVNKLNLEVKGATVDFKSFVLSPIYKSVPKSIWNTKNSISETEALSNDNLLNNVFKGIRLEFSKVISEIKEVKVSLYDSLEKDIQLDNKPLDINFIRNKKLNNTTMLDFGILNEEEIDFTDLVSDINVYKYKESYLGTYEVAI</sequence>
<name>A0AAX2IKV7_9FLAO</name>